<protein>
    <submittedName>
        <fullName evidence="1">Uncharacterized protein</fullName>
    </submittedName>
</protein>
<dbReference type="RefSeq" id="WP_220165895.1">
    <property type="nucleotide sequence ID" value="NZ_JAIBOA010000006.1"/>
</dbReference>
<keyword evidence="2" id="KW-1185">Reference proteome</keyword>
<accession>A0ABS7FRJ6</accession>
<sequence length="233" mass="25671">MAQVLDPLRGGGGEQMRAVAAECAALALPHLAPGERLIGATAFRAAPLMLRWRHEIPQRYRRDWPDWPLLRPLRLLGRAHRAVVKPVVGVFAPLLWFVTWPARVWGWLVDGDDVRAATGEQRHNERLLGGWTGPAGMFARRVLSWPDTCLLAVTDRRVLLLGLQGGRHFPREAVPLDAQPRHAVGAAPGRLPSEALVTFAGGAVPIACGRSGTAYEPLDAARRDHLLWLFAQR</sequence>
<proteinExistence type="predicted"/>
<reference evidence="1 2" key="1">
    <citation type="submission" date="2021-07" db="EMBL/GenBank/DDBJ databases">
        <title>Actinomadura sp. PM05-2 isolated from lichen.</title>
        <authorList>
            <person name="Somphong A."/>
            <person name="Phongsopitanun W."/>
            <person name="Tanasupawat S."/>
            <person name="Peongsungnone V."/>
        </authorList>
    </citation>
    <scope>NUCLEOTIDE SEQUENCE [LARGE SCALE GENOMIC DNA]</scope>
    <source>
        <strain evidence="1 2">PM05-2</strain>
    </source>
</reference>
<evidence type="ECO:0000313" key="2">
    <source>
        <dbReference type="Proteomes" id="UP000774570"/>
    </source>
</evidence>
<name>A0ABS7FRJ6_9ACTN</name>
<dbReference type="Proteomes" id="UP000774570">
    <property type="component" value="Unassembled WGS sequence"/>
</dbReference>
<organism evidence="1 2">
    <name type="scientific">Actinomadura parmotrematis</name>
    <dbReference type="NCBI Taxonomy" id="2864039"/>
    <lineage>
        <taxon>Bacteria</taxon>
        <taxon>Bacillati</taxon>
        <taxon>Actinomycetota</taxon>
        <taxon>Actinomycetes</taxon>
        <taxon>Streptosporangiales</taxon>
        <taxon>Thermomonosporaceae</taxon>
        <taxon>Actinomadura</taxon>
    </lineage>
</organism>
<evidence type="ECO:0000313" key="1">
    <source>
        <dbReference type="EMBL" id="MBW8482986.1"/>
    </source>
</evidence>
<comment type="caution">
    <text evidence="1">The sequence shown here is derived from an EMBL/GenBank/DDBJ whole genome shotgun (WGS) entry which is preliminary data.</text>
</comment>
<dbReference type="EMBL" id="JAIBOA010000006">
    <property type="protein sequence ID" value="MBW8482986.1"/>
    <property type="molecule type" value="Genomic_DNA"/>
</dbReference>
<gene>
    <name evidence="1" type="ORF">K1Y72_11445</name>
</gene>